<dbReference type="GO" id="GO:0015199">
    <property type="term" value="F:amino-acid betaine transmembrane transporter activity"/>
    <property type="evidence" value="ECO:0007669"/>
    <property type="project" value="TreeGrafter"/>
</dbReference>
<dbReference type="EMBL" id="SRYW01000008">
    <property type="protein sequence ID" value="TGY33800.1"/>
    <property type="molecule type" value="Genomic_DNA"/>
</dbReference>
<sequence>MNVYVLLGLAIVFEVIATSLLKASDGFTRVWPSLGTVVGYAAAFYLLALTLKSIPTGIAYAIWSGAGIVLISLIGWAVFKQKLDAPALIGMGLIVAGVAVINLFSKASAH</sequence>
<evidence type="ECO:0000256" key="2">
    <source>
        <dbReference type="ARBA" id="ARBA00022448"/>
    </source>
</evidence>
<accession>A0A4V3RIX8</accession>
<evidence type="ECO:0000256" key="9">
    <source>
        <dbReference type="SAM" id="Phobius"/>
    </source>
</evidence>
<dbReference type="Pfam" id="PF00893">
    <property type="entry name" value="Multi_Drug_Res"/>
    <property type="match status" value="1"/>
</dbReference>
<dbReference type="GO" id="GO:0015297">
    <property type="term" value="F:antiporter activity"/>
    <property type="evidence" value="ECO:0007669"/>
    <property type="project" value="TreeGrafter"/>
</dbReference>
<keyword evidence="5 9" id="KW-1133">Transmembrane helix</keyword>
<evidence type="ECO:0000313" key="10">
    <source>
        <dbReference type="EMBL" id="TGY33800.1"/>
    </source>
</evidence>
<evidence type="ECO:0000256" key="7">
    <source>
        <dbReference type="ARBA" id="ARBA00038032"/>
    </source>
</evidence>
<dbReference type="Proteomes" id="UP000306631">
    <property type="component" value="Unassembled WGS sequence"/>
</dbReference>
<evidence type="ECO:0000256" key="8">
    <source>
        <dbReference type="RuleBase" id="RU003942"/>
    </source>
</evidence>
<keyword evidence="4 8" id="KW-0812">Transmembrane</keyword>
<dbReference type="FunFam" id="1.10.3730.20:FF:000001">
    <property type="entry name" value="Quaternary ammonium compound resistance transporter SugE"/>
    <property type="match status" value="1"/>
</dbReference>
<dbReference type="AlphaFoldDB" id="A0A4V3RIX8"/>
<keyword evidence="6 9" id="KW-0472">Membrane</keyword>
<protein>
    <submittedName>
        <fullName evidence="10">EmrE family multidrug efflux SMR transporter</fullName>
    </submittedName>
</protein>
<dbReference type="GO" id="GO:0015220">
    <property type="term" value="F:choline transmembrane transporter activity"/>
    <property type="evidence" value="ECO:0007669"/>
    <property type="project" value="TreeGrafter"/>
</dbReference>
<name>A0A4V3RIX8_STEMA</name>
<gene>
    <name evidence="10" type="ORF">E5352_10490</name>
</gene>
<dbReference type="InterPro" id="IPR045324">
    <property type="entry name" value="Small_multidrug_res"/>
</dbReference>
<evidence type="ECO:0000256" key="5">
    <source>
        <dbReference type="ARBA" id="ARBA00022989"/>
    </source>
</evidence>
<dbReference type="InterPro" id="IPR037185">
    <property type="entry name" value="EmrE-like"/>
</dbReference>
<dbReference type="OrthoDB" id="9808638at2"/>
<evidence type="ECO:0000256" key="6">
    <source>
        <dbReference type="ARBA" id="ARBA00023136"/>
    </source>
</evidence>
<evidence type="ECO:0000256" key="4">
    <source>
        <dbReference type="ARBA" id="ARBA00022692"/>
    </source>
</evidence>
<comment type="similarity">
    <text evidence="7 8">Belongs to the drug/metabolite transporter (DMT) superfamily. Small multidrug resistance (SMR) (TC 2.A.7.1) family.</text>
</comment>
<dbReference type="SUPFAM" id="SSF103481">
    <property type="entry name" value="Multidrug resistance efflux transporter EmrE"/>
    <property type="match status" value="1"/>
</dbReference>
<feature type="transmembrane region" description="Helical" evidence="9">
    <location>
        <begin position="85"/>
        <end position="104"/>
    </location>
</feature>
<dbReference type="GO" id="GO:1990961">
    <property type="term" value="P:xenobiotic detoxification by transmembrane export across the plasma membrane"/>
    <property type="evidence" value="ECO:0007669"/>
    <property type="project" value="UniProtKB-ARBA"/>
</dbReference>
<dbReference type="PANTHER" id="PTHR30561">
    <property type="entry name" value="SMR FAMILY PROTON-DEPENDENT DRUG EFFLUX TRANSPORTER SUGE"/>
    <property type="match status" value="1"/>
</dbReference>
<feature type="transmembrane region" description="Helical" evidence="9">
    <location>
        <begin position="58"/>
        <end position="79"/>
    </location>
</feature>
<comment type="subcellular location">
    <subcellularLocation>
        <location evidence="1 8">Cell membrane</location>
        <topology evidence="1 8">Multi-pass membrane protein</topology>
    </subcellularLocation>
</comment>
<dbReference type="GO" id="GO:0005886">
    <property type="term" value="C:plasma membrane"/>
    <property type="evidence" value="ECO:0007669"/>
    <property type="project" value="UniProtKB-SubCell"/>
</dbReference>
<evidence type="ECO:0000256" key="3">
    <source>
        <dbReference type="ARBA" id="ARBA00022475"/>
    </source>
</evidence>
<evidence type="ECO:0000313" key="11">
    <source>
        <dbReference type="Proteomes" id="UP000306631"/>
    </source>
</evidence>
<dbReference type="RefSeq" id="WP_017356679.1">
    <property type="nucleotide sequence ID" value="NZ_SRYW01000008.1"/>
</dbReference>
<dbReference type="InterPro" id="IPR000390">
    <property type="entry name" value="Small_drug/metabolite_transptr"/>
</dbReference>
<dbReference type="GO" id="GO:0031460">
    <property type="term" value="P:glycine betaine transport"/>
    <property type="evidence" value="ECO:0007669"/>
    <property type="project" value="TreeGrafter"/>
</dbReference>
<reference evidence="10 11" key="1">
    <citation type="submission" date="2019-04" db="EMBL/GenBank/DDBJ databases">
        <title>Microbes associate with the intestines of laboratory mice.</title>
        <authorList>
            <person name="Navarre W."/>
            <person name="Wong E."/>
            <person name="Huang K."/>
            <person name="Tropini C."/>
            <person name="Ng K."/>
            <person name="Yu B."/>
        </authorList>
    </citation>
    <scope>NUCLEOTIDE SEQUENCE [LARGE SCALE GENOMIC DNA]</scope>
    <source>
        <strain evidence="10 11">NM62_B4-13</strain>
    </source>
</reference>
<evidence type="ECO:0000256" key="1">
    <source>
        <dbReference type="ARBA" id="ARBA00004651"/>
    </source>
</evidence>
<dbReference type="PANTHER" id="PTHR30561:SF1">
    <property type="entry name" value="MULTIDRUG TRANSPORTER EMRE"/>
    <property type="match status" value="1"/>
</dbReference>
<keyword evidence="3" id="KW-1003">Cell membrane</keyword>
<comment type="caution">
    <text evidence="10">The sequence shown here is derived from an EMBL/GenBank/DDBJ whole genome shotgun (WGS) entry which is preliminary data.</text>
</comment>
<dbReference type="NCBIfam" id="NF007087">
    <property type="entry name" value="PRK09541.1"/>
    <property type="match status" value="1"/>
</dbReference>
<organism evidence="10 11">
    <name type="scientific">Stenotrophomonas maltophilia</name>
    <name type="common">Pseudomonas maltophilia</name>
    <name type="synonym">Xanthomonas maltophilia</name>
    <dbReference type="NCBI Taxonomy" id="40324"/>
    <lineage>
        <taxon>Bacteria</taxon>
        <taxon>Pseudomonadati</taxon>
        <taxon>Pseudomonadota</taxon>
        <taxon>Gammaproteobacteria</taxon>
        <taxon>Lysobacterales</taxon>
        <taxon>Lysobacteraceae</taxon>
        <taxon>Stenotrophomonas</taxon>
        <taxon>Stenotrophomonas maltophilia group</taxon>
    </lineage>
</organism>
<dbReference type="Gene3D" id="1.10.3730.20">
    <property type="match status" value="1"/>
</dbReference>
<feature type="transmembrane region" description="Helical" evidence="9">
    <location>
        <begin position="33"/>
        <end position="51"/>
    </location>
</feature>
<keyword evidence="2" id="KW-0813">Transport</keyword>
<proteinExistence type="inferred from homology"/>